<sequence length="48" mass="5510">MIFRLFATLHPVTELLDREHWKREAAIARYIHTVGGCVVDTDSILSDL</sequence>
<evidence type="ECO:0000313" key="2">
    <source>
        <dbReference type="Proteomes" id="UP000505210"/>
    </source>
</evidence>
<dbReference type="AlphaFoldDB" id="A0A6M8BG52"/>
<proteinExistence type="predicted"/>
<dbReference type="KEGG" id="theu:HPC62_07920"/>
<evidence type="ECO:0000313" key="1">
    <source>
        <dbReference type="EMBL" id="QKD82133.1"/>
    </source>
</evidence>
<reference evidence="1 2" key="1">
    <citation type="submission" date="2020-05" db="EMBL/GenBank/DDBJ databases">
        <title>Complete genome sequence of of a novel Thermoleptolyngbya strain isolated from hot springs of Ganzi, Sichuan China.</title>
        <authorList>
            <person name="Tang J."/>
            <person name="Daroch M."/>
            <person name="Li L."/>
            <person name="Waleron K."/>
            <person name="Waleron M."/>
            <person name="Waleron M."/>
        </authorList>
    </citation>
    <scope>NUCLEOTIDE SEQUENCE [LARGE SCALE GENOMIC DNA]</scope>
    <source>
        <strain evidence="1 2">PKUAC-SCTA183</strain>
    </source>
</reference>
<dbReference type="EMBL" id="CP053661">
    <property type="protein sequence ID" value="QKD82133.1"/>
    <property type="molecule type" value="Genomic_DNA"/>
</dbReference>
<keyword evidence="2" id="KW-1185">Reference proteome</keyword>
<dbReference type="Proteomes" id="UP000505210">
    <property type="component" value="Chromosome"/>
</dbReference>
<organism evidence="1 2">
    <name type="scientific">Thermoleptolyngbya sichuanensis A183</name>
    <dbReference type="NCBI Taxonomy" id="2737172"/>
    <lineage>
        <taxon>Bacteria</taxon>
        <taxon>Bacillati</taxon>
        <taxon>Cyanobacteriota</taxon>
        <taxon>Cyanophyceae</taxon>
        <taxon>Oculatellales</taxon>
        <taxon>Oculatellaceae</taxon>
        <taxon>Thermoleptolyngbya</taxon>
        <taxon>Thermoleptolyngbya sichuanensis</taxon>
    </lineage>
</organism>
<dbReference type="RefSeq" id="WP_172354617.1">
    <property type="nucleotide sequence ID" value="NZ_CP053661.1"/>
</dbReference>
<name>A0A6M8BG52_9CYAN</name>
<gene>
    <name evidence="1" type="ORF">HPC62_07920</name>
</gene>
<protein>
    <submittedName>
        <fullName evidence="1">Uncharacterized protein</fullName>
    </submittedName>
</protein>
<accession>A0A6M8BG52</accession>